<dbReference type="SUPFAM" id="SSF50331">
    <property type="entry name" value="MOP-like"/>
    <property type="match status" value="1"/>
</dbReference>
<dbReference type="SUPFAM" id="SSF52540">
    <property type="entry name" value="P-loop containing nucleoside triphosphate hydrolases"/>
    <property type="match status" value="1"/>
</dbReference>
<dbReference type="InterPro" id="IPR003439">
    <property type="entry name" value="ABC_transporter-like_ATP-bd"/>
</dbReference>
<dbReference type="InterPro" id="IPR003593">
    <property type="entry name" value="AAA+_ATPase"/>
</dbReference>
<keyword evidence="6" id="KW-1185">Reference proteome</keyword>
<evidence type="ECO:0000313" key="6">
    <source>
        <dbReference type="Proteomes" id="UP000298355"/>
    </source>
</evidence>
<dbReference type="Gene3D" id="3.40.50.300">
    <property type="entry name" value="P-loop containing nucleotide triphosphate hydrolases"/>
    <property type="match status" value="1"/>
</dbReference>
<evidence type="ECO:0000256" key="2">
    <source>
        <dbReference type="ARBA" id="ARBA00022741"/>
    </source>
</evidence>
<dbReference type="InterPro" id="IPR047641">
    <property type="entry name" value="ABC_transpr_MalK/UgpC-like"/>
</dbReference>
<feature type="domain" description="ABC transporter" evidence="4">
    <location>
        <begin position="10"/>
        <end position="247"/>
    </location>
</feature>
<dbReference type="GO" id="GO:0005524">
    <property type="term" value="F:ATP binding"/>
    <property type="evidence" value="ECO:0007669"/>
    <property type="project" value="UniProtKB-KW"/>
</dbReference>
<comment type="caution">
    <text evidence="5">The sequence shown here is derived from an EMBL/GenBank/DDBJ whole genome shotgun (WGS) entry which is preliminary data.</text>
</comment>
<gene>
    <name evidence="5" type="ORF">E3O65_01830</name>
</gene>
<sequence>MTSNTIAGDIQLVGLTKKYGSSIALDAIDLHIPAGSLTVIVGPSGCGKSTLLRVISGLETATDGELLIGGLPVADHDAGDRDVAMVFQDYALYPHMTVAANLSFGLRLQARHDRRGGPSKFDIAERVAQVGDLLGLEKLLDRKPAQLSGGQRQRVALGRAIIRRPQVLLLDEPLSALDSQLRASARGEILRLHREIGATLVLVTHDQHEALSMATHLVVMDSGTVAQSGTAETLFHSPATEFVATFVGSPAMNLQASGGGRVGWRAGDARLLGADAAGTAAPDGLLVTGITEMCEFTGNGQQVSVRDGDRNFALAQREGERWLRVGDPVRAVIAPHQLHHFDQNGIRRNV</sequence>
<evidence type="ECO:0000256" key="3">
    <source>
        <dbReference type="ARBA" id="ARBA00022840"/>
    </source>
</evidence>
<dbReference type="InterPro" id="IPR017871">
    <property type="entry name" value="ABC_transporter-like_CS"/>
</dbReference>
<reference evidence="5 6" key="1">
    <citation type="submission" date="2019-03" db="EMBL/GenBank/DDBJ databases">
        <title>Genomics of glacier-inhabiting Cryobacterium strains.</title>
        <authorList>
            <person name="Liu Q."/>
            <person name="Xin Y.-H."/>
        </authorList>
    </citation>
    <scope>NUCLEOTIDE SEQUENCE [LARGE SCALE GENOMIC DNA]</scope>
    <source>
        <strain evidence="5 6">TMT4-23</strain>
    </source>
</reference>
<evidence type="ECO:0000259" key="4">
    <source>
        <dbReference type="PROSITE" id="PS50893"/>
    </source>
</evidence>
<dbReference type="Proteomes" id="UP000298355">
    <property type="component" value="Unassembled WGS sequence"/>
</dbReference>
<dbReference type="Pfam" id="PF00005">
    <property type="entry name" value="ABC_tran"/>
    <property type="match status" value="1"/>
</dbReference>
<keyword evidence="2" id="KW-0547">Nucleotide-binding</keyword>
<dbReference type="EMBL" id="SOGJ01000007">
    <property type="protein sequence ID" value="TFD01058.1"/>
    <property type="molecule type" value="Genomic_DNA"/>
</dbReference>
<keyword evidence="1" id="KW-0813">Transport</keyword>
<dbReference type="PANTHER" id="PTHR43875:SF1">
    <property type="entry name" value="OSMOPROTECTIVE COMPOUNDS UPTAKE ATP-BINDING PROTEIN GGTA"/>
    <property type="match status" value="1"/>
</dbReference>
<dbReference type="InterPro" id="IPR008995">
    <property type="entry name" value="Mo/tungstate-bd_C_term_dom"/>
</dbReference>
<dbReference type="PROSITE" id="PS00211">
    <property type="entry name" value="ABC_TRANSPORTER_1"/>
    <property type="match status" value="1"/>
</dbReference>
<evidence type="ECO:0000256" key="1">
    <source>
        <dbReference type="ARBA" id="ARBA00022448"/>
    </source>
</evidence>
<accession>A0ABY2J7Y0</accession>
<dbReference type="RefSeq" id="WP_134362052.1">
    <property type="nucleotide sequence ID" value="NZ_SOGJ01000007.1"/>
</dbReference>
<dbReference type="Gene3D" id="2.40.50.100">
    <property type="match status" value="1"/>
</dbReference>
<dbReference type="SMART" id="SM00382">
    <property type="entry name" value="AAA"/>
    <property type="match status" value="1"/>
</dbReference>
<keyword evidence="3 5" id="KW-0067">ATP-binding</keyword>
<dbReference type="PROSITE" id="PS50893">
    <property type="entry name" value="ABC_TRANSPORTER_2"/>
    <property type="match status" value="1"/>
</dbReference>
<evidence type="ECO:0000313" key="5">
    <source>
        <dbReference type="EMBL" id="TFD01058.1"/>
    </source>
</evidence>
<name>A0ABY2J7Y0_9MICO</name>
<organism evidence="5 6">
    <name type="scientific">Cryobacterium breve</name>
    <dbReference type="NCBI Taxonomy" id="1259258"/>
    <lineage>
        <taxon>Bacteria</taxon>
        <taxon>Bacillati</taxon>
        <taxon>Actinomycetota</taxon>
        <taxon>Actinomycetes</taxon>
        <taxon>Micrococcales</taxon>
        <taxon>Microbacteriaceae</taxon>
        <taxon>Cryobacterium</taxon>
    </lineage>
</organism>
<dbReference type="InterPro" id="IPR027417">
    <property type="entry name" value="P-loop_NTPase"/>
</dbReference>
<proteinExistence type="predicted"/>
<protein>
    <submittedName>
        <fullName evidence="5">ABC transporter ATP-binding protein</fullName>
    </submittedName>
</protein>
<dbReference type="PANTHER" id="PTHR43875">
    <property type="entry name" value="MALTODEXTRIN IMPORT ATP-BINDING PROTEIN MSMX"/>
    <property type="match status" value="1"/>
</dbReference>